<organism evidence="3 4">
    <name type="scientific">Pseudolabrys taiwanensis</name>
    <dbReference type="NCBI Taxonomy" id="331696"/>
    <lineage>
        <taxon>Bacteria</taxon>
        <taxon>Pseudomonadati</taxon>
        <taxon>Pseudomonadota</taxon>
        <taxon>Alphaproteobacteria</taxon>
        <taxon>Hyphomicrobiales</taxon>
        <taxon>Xanthobacteraceae</taxon>
        <taxon>Pseudolabrys</taxon>
    </lineage>
</organism>
<sequence>MDSSGGDGPSIRPIGLTDPLAPLLRPAPIPVPPLLLSATEMRLRLVPPAARLIVERRFSNTETVLIEAVLTLPPTIDREIVHGVAVGIGDRIWRARAQARRRAENRYDTAAVDGHRAILFEQLKGDWRTLSIAGILPGEHVLVRTESVVALPAGITVLTLRPGADPDRAVPALPDHLSPRLTDISHRVTLIVEAEPNIDVRVDGHAIARDAVIAVGAGPIAVAVAVPANIGRSIAAEDEAAEVALEATRKIAAFGQAPIDPAHRDEIRTLALSANLMTAETSLVFVGPDGEASGVLPVMRKVALLASSGPLRPIPATTAPEIPADTSVAPVLPPDDDHIAGRPRPGRSERSVWRWPLFARQTPPLLVRWRTWLAHRGRAAVYEPELSDLGRSLIRSAQTVTWRPDGLLALRSGDPAHLSDSTAELMREVARHTPVRDAAYGLHLTPEHIAIALLAIAAGPTEPVAVHGLSELFPEDRGQLKPVMRTLARQFGLQC</sequence>
<protein>
    <recommendedName>
        <fullName evidence="2">VIT domain-containing protein</fullName>
    </recommendedName>
</protein>
<dbReference type="Proteomes" id="UP000254889">
    <property type="component" value="Chromosome"/>
</dbReference>
<evidence type="ECO:0000259" key="2">
    <source>
        <dbReference type="PROSITE" id="PS51468"/>
    </source>
</evidence>
<evidence type="ECO:0000313" key="4">
    <source>
        <dbReference type="Proteomes" id="UP000254889"/>
    </source>
</evidence>
<feature type="region of interest" description="Disordered" evidence="1">
    <location>
        <begin position="317"/>
        <end position="345"/>
    </location>
</feature>
<gene>
    <name evidence="3" type="ORF">DW352_18405</name>
</gene>
<evidence type="ECO:0000313" key="3">
    <source>
        <dbReference type="EMBL" id="AXK82317.1"/>
    </source>
</evidence>
<evidence type="ECO:0000256" key="1">
    <source>
        <dbReference type="SAM" id="MobiDB-lite"/>
    </source>
</evidence>
<keyword evidence="4" id="KW-1185">Reference proteome</keyword>
<reference evidence="3 4" key="1">
    <citation type="submission" date="2018-07" db="EMBL/GenBank/DDBJ databases">
        <authorList>
            <person name="Quirk P.G."/>
            <person name="Krulwich T.A."/>
        </authorList>
    </citation>
    <scope>NUCLEOTIDE SEQUENCE [LARGE SCALE GENOMIC DNA]</scope>
    <source>
        <strain evidence="3 4">CC-BB4</strain>
    </source>
</reference>
<accession>A0A345ZZH0</accession>
<dbReference type="KEGG" id="ptaw:DW352_18405"/>
<dbReference type="EMBL" id="CP031417">
    <property type="protein sequence ID" value="AXK82317.1"/>
    <property type="molecule type" value="Genomic_DNA"/>
</dbReference>
<dbReference type="PROSITE" id="PS51468">
    <property type="entry name" value="VIT"/>
    <property type="match status" value="1"/>
</dbReference>
<dbReference type="OrthoDB" id="8434315at2"/>
<dbReference type="RefSeq" id="WP_115692696.1">
    <property type="nucleotide sequence ID" value="NZ_CP031417.1"/>
</dbReference>
<proteinExistence type="predicted"/>
<name>A0A345ZZH0_9HYPH</name>
<dbReference type="AlphaFoldDB" id="A0A345ZZH0"/>
<feature type="domain" description="VIT" evidence="2">
    <location>
        <begin position="20"/>
        <end position="149"/>
    </location>
</feature>
<dbReference type="InterPro" id="IPR013694">
    <property type="entry name" value="VIT"/>
</dbReference>
<feature type="compositionally biased region" description="Basic and acidic residues" evidence="1">
    <location>
        <begin position="335"/>
        <end position="345"/>
    </location>
</feature>
<dbReference type="Pfam" id="PF08487">
    <property type="entry name" value="VIT"/>
    <property type="match status" value="1"/>
</dbReference>